<evidence type="ECO:0000256" key="1">
    <source>
        <dbReference type="SAM" id="MobiDB-lite"/>
    </source>
</evidence>
<keyword evidence="4" id="KW-0378">Hydrolase</keyword>
<evidence type="ECO:0000313" key="4">
    <source>
        <dbReference type="EMBL" id="KAB1066819.1"/>
    </source>
</evidence>
<dbReference type="Proteomes" id="UP000441333">
    <property type="component" value="Unassembled WGS sequence"/>
</dbReference>
<keyword evidence="4" id="KW-0540">Nuclease</keyword>
<feature type="transmembrane region" description="Helical" evidence="2">
    <location>
        <begin position="58"/>
        <end position="78"/>
    </location>
</feature>
<keyword evidence="5" id="KW-1185">Reference proteome</keyword>
<evidence type="ECO:0000313" key="5">
    <source>
        <dbReference type="Proteomes" id="UP000441333"/>
    </source>
</evidence>
<evidence type="ECO:0000259" key="3">
    <source>
        <dbReference type="Pfam" id="PF03372"/>
    </source>
</evidence>
<proteinExistence type="predicted"/>
<organism evidence="4 5">
    <name type="scientific">Pseudotamlana haliotis</name>
    <dbReference type="NCBI Taxonomy" id="2614804"/>
    <lineage>
        <taxon>Bacteria</taxon>
        <taxon>Pseudomonadati</taxon>
        <taxon>Bacteroidota</taxon>
        <taxon>Flavobacteriia</taxon>
        <taxon>Flavobacteriales</taxon>
        <taxon>Flavobacteriaceae</taxon>
        <taxon>Pseudotamlana</taxon>
    </lineage>
</organism>
<dbReference type="GO" id="GO:0004527">
    <property type="term" value="F:exonuclease activity"/>
    <property type="evidence" value="ECO:0007669"/>
    <property type="project" value="UniProtKB-KW"/>
</dbReference>
<protein>
    <submittedName>
        <fullName evidence="4">Endonuclease/exonuclease/phosphatase family protein</fullName>
    </submittedName>
</protein>
<dbReference type="GO" id="GO:0004519">
    <property type="term" value="F:endonuclease activity"/>
    <property type="evidence" value="ECO:0007669"/>
    <property type="project" value="UniProtKB-KW"/>
</dbReference>
<feature type="compositionally biased region" description="Basic and acidic residues" evidence="1">
    <location>
        <begin position="326"/>
        <end position="335"/>
    </location>
</feature>
<gene>
    <name evidence="4" type="ORF">F6U93_13265</name>
</gene>
<keyword evidence="2" id="KW-1133">Transmembrane helix</keyword>
<feature type="region of interest" description="Disordered" evidence="1">
    <location>
        <begin position="326"/>
        <end position="358"/>
    </location>
</feature>
<dbReference type="SUPFAM" id="SSF56219">
    <property type="entry name" value="DNase I-like"/>
    <property type="match status" value="1"/>
</dbReference>
<accession>A0A6N6MFJ2</accession>
<dbReference type="InterPro" id="IPR005135">
    <property type="entry name" value="Endo/exonuclease/phosphatase"/>
</dbReference>
<feature type="transmembrane region" description="Helical" evidence="2">
    <location>
        <begin position="33"/>
        <end position="52"/>
    </location>
</feature>
<dbReference type="Gene3D" id="3.60.10.10">
    <property type="entry name" value="Endonuclease/exonuclease/phosphatase"/>
    <property type="match status" value="1"/>
</dbReference>
<keyword evidence="2" id="KW-0472">Membrane</keyword>
<dbReference type="InterPro" id="IPR036691">
    <property type="entry name" value="Endo/exonu/phosph_ase_sf"/>
</dbReference>
<sequence length="358" mass="41442">MNLFFLIFSVVLIMLSLLPFSKNQHWFFRVPEFVKIQLLFFQIIALIGLFAFSTKNTWLWVVAAAQTILIVYHIYILARFTKFYKKQDYGPKNAKTLKVISTNIYQYNTDFERFKSFIKKENPDIFITIESNADWEKAMRDLKQDYPHSQKITLENTYGMHLYSKLPFDKVNTHYFVADDIPSIEAHLKTPDGEDFVLFSVHPPPPSPTEEDNSKERDGDLLCIAKRVKTINKPTLVIGDFNTVAWSKIAELFRKNSGLIDGRTGRGVLATYHAKYWFFRAPLDLVFHSTTVFLKELTLLEHIGSDHFPIGCIFCVKPEAHSPIQKKEVEHISSEEKEETQTLIQDGKDEISTNRTAS</sequence>
<keyword evidence="4" id="KW-0255">Endonuclease</keyword>
<keyword evidence="4" id="KW-0269">Exonuclease</keyword>
<feature type="transmembrane region" description="Helical" evidence="2">
    <location>
        <begin position="6"/>
        <end position="21"/>
    </location>
</feature>
<keyword evidence="2" id="KW-0812">Transmembrane</keyword>
<dbReference type="RefSeq" id="WP_150940633.1">
    <property type="nucleotide sequence ID" value="NZ_WAAT01000051.1"/>
</dbReference>
<feature type="domain" description="Endonuclease/exonuclease/phosphatase" evidence="3">
    <location>
        <begin position="102"/>
        <end position="307"/>
    </location>
</feature>
<reference evidence="4 5" key="1">
    <citation type="submission" date="2019-09" db="EMBL/GenBank/DDBJ databases">
        <authorList>
            <person name="Cao W.R."/>
        </authorList>
    </citation>
    <scope>NUCLEOTIDE SEQUENCE [LARGE SCALE GENOMIC DNA]</scope>
    <source>
        <strain evidence="4 5">B1N29</strain>
    </source>
</reference>
<comment type="caution">
    <text evidence="4">The sequence shown here is derived from an EMBL/GenBank/DDBJ whole genome shotgun (WGS) entry which is preliminary data.</text>
</comment>
<name>A0A6N6MFJ2_9FLAO</name>
<dbReference type="EMBL" id="WAAT01000051">
    <property type="protein sequence ID" value="KAB1066819.1"/>
    <property type="molecule type" value="Genomic_DNA"/>
</dbReference>
<evidence type="ECO:0000256" key="2">
    <source>
        <dbReference type="SAM" id="Phobius"/>
    </source>
</evidence>
<dbReference type="AlphaFoldDB" id="A0A6N6MFJ2"/>
<dbReference type="Pfam" id="PF03372">
    <property type="entry name" value="Exo_endo_phos"/>
    <property type="match status" value="1"/>
</dbReference>